<sequence>MPKAWEADKKKHDAFDPILIIDLLDVWGINFMDLFLYPLATPTPWRTFSLDLGYPKPLSVMGGNQEHADEGGECKEERLVSMLHDSLWAYITAYKTILGMLPYRLVMAKLVIEQSRSSTWT</sequence>
<dbReference type="Proteomes" id="UP000288805">
    <property type="component" value="Unassembled WGS sequence"/>
</dbReference>
<accession>A0A438CBC8</accession>
<reference evidence="1 2" key="1">
    <citation type="journal article" date="2018" name="PLoS Genet.">
        <title>Population sequencing reveals clonal diversity and ancestral inbreeding in the grapevine cultivar Chardonnay.</title>
        <authorList>
            <person name="Roach M.J."/>
            <person name="Johnson D.L."/>
            <person name="Bohlmann J."/>
            <person name="van Vuuren H.J."/>
            <person name="Jones S.J."/>
            <person name="Pretorius I.S."/>
            <person name="Schmidt S.A."/>
            <person name="Borneman A.R."/>
        </authorList>
    </citation>
    <scope>NUCLEOTIDE SEQUENCE [LARGE SCALE GENOMIC DNA]</scope>
    <source>
        <strain evidence="2">cv. Chardonnay</strain>
        <tissue evidence="1">Leaf</tissue>
    </source>
</reference>
<dbReference type="AlphaFoldDB" id="A0A438CBC8"/>
<gene>
    <name evidence="1" type="ORF">CK203_114267</name>
</gene>
<organism evidence="1 2">
    <name type="scientific">Vitis vinifera</name>
    <name type="common">Grape</name>
    <dbReference type="NCBI Taxonomy" id="29760"/>
    <lineage>
        <taxon>Eukaryota</taxon>
        <taxon>Viridiplantae</taxon>
        <taxon>Streptophyta</taxon>
        <taxon>Embryophyta</taxon>
        <taxon>Tracheophyta</taxon>
        <taxon>Spermatophyta</taxon>
        <taxon>Magnoliopsida</taxon>
        <taxon>eudicotyledons</taxon>
        <taxon>Gunneridae</taxon>
        <taxon>Pentapetalae</taxon>
        <taxon>rosids</taxon>
        <taxon>Vitales</taxon>
        <taxon>Vitaceae</taxon>
        <taxon>Viteae</taxon>
        <taxon>Vitis</taxon>
    </lineage>
</organism>
<comment type="caution">
    <text evidence="1">The sequence shown here is derived from an EMBL/GenBank/DDBJ whole genome shotgun (WGS) entry which is preliminary data.</text>
</comment>
<protein>
    <submittedName>
        <fullName evidence="1">Uncharacterized protein</fullName>
    </submittedName>
</protein>
<proteinExistence type="predicted"/>
<dbReference type="EMBL" id="QGNW01002357">
    <property type="protein sequence ID" value="RVW20551.1"/>
    <property type="molecule type" value="Genomic_DNA"/>
</dbReference>
<evidence type="ECO:0000313" key="2">
    <source>
        <dbReference type="Proteomes" id="UP000288805"/>
    </source>
</evidence>
<evidence type="ECO:0000313" key="1">
    <source>
        <dbReference type="EMBL" id="RVW20551.1"/>
    </source>
</evidence>
<name>A0A438CBC8_VITVI</name>